<gene>
    <name evidence="11" type="ORF">PPACK8108_LOCUS26444</name>
</gene>
<evidence type="ECO:0000259" key="10">
    <source>
        <dbReference type="Pfam" id="PF22916"/>
    </source>
</evidence>
<evidence type="ECO:0000256" key="8">
    <source>
        <dbReference type="SAM" id="MobiDB-lite"/>
    </source>
</evidence>
<name>A0AAV0BTU4_PHAPC</name>
<evidence type="ECO:0000256" key="5">
    <source>
        <dbReference type="ARBA" id="ARBA00023242"/>
    </source>
</evidence>
<feature type="domain" description="UTP25 C-terminal" evidence="9">
    <location>
        <begin position="502"/>
        <end position="653"/>
    </location>
</feature>
<dbReference type="AlphaFoldDB" id="A0AAV0BTU4"/>
<evidence type="ECO:0000259" key="9">
    <source>
        <dbReference type="Pfam" id="PF06862"/>
    </source>
</evidence>
<evidence type="ECO:0000256" key="3">
    <source>
        <dbReference type="ARBA" id="ARBA00009223"/>
    </source>
</evidence>
<feature type="compositionally biased region" description="Basic and acidic residues" evidence="8">
    <location>
        <begin position="665"/>
        <end position="679"/>
    </location>
</feature>
<evidence type="ECO:0000256" key="1">
    <source>
        <dbReference type="ARBA" id="ARBA00002883"/>
    </source>
</evidence>
<comment type="caution">
    <text evidence="11">The sequence shown here is derived from an EMBL/GenBank/DDBJ whole genome shotgun (WGS) entry which is preliminary data.</text>
</comment>
<keyword evidence="6 7" id="KW-0687">Ribonucleoprotein</keyword>
<evidence type="ECO:0000256" key="7">
    <source>
        <dbReference type="RuleBase" id="RU365070"/>
    </source>
</evidence>
<evidence type="ECO:0000256" key="2">
    <source>
        <dbReference type="ARBA" id="ARBA00004604"/>
    </source>
</evidence>
<dbReference type="Gene3D" id="3.40.50.300">
    <property type="entry name" value="P-loop containing nucleotide triphosphate hydrolases"/>
    <property type="match status" value="1"/>
</dbReference>
<dbReference type="GO" id="GO:0019843">
    <property type="term" value="F:rRNA binding"/>
    <property type="evidence" value="ECO:0007669"/>
    <property type="project" value="TreeGrafter"/>
</dbReference>
<accession>A0AAV0BTU4</accession>
<evidence type="ECO:0000313" key="11">
    <source>
        <dbReference type="EMBL" id="CAH7690947.1"/>
    </source>
</evidence>
<keyword evidence="7" id="KW-0690">Ribosome biogenesis</keyword>
<keyword evidence="7" id="KW-0698">rRNA processing</keyword>
<dbReference type="PANTHER" id="PTHR12933">
    <property type="entry name" value="ORF PROTEIN-RELATED"/>
    <property type="match status" value="1"/>
</dbReference>
<keyword evidence="5 7" id="KW-0539">Nucleus</keyword>
<dbReference type="GO" id="GO:0000462">
    <property type="term" value="P:maturation of SSU-rRNA from tricistronic rRNA transcript (SSU-rRNA, 5.8S rRNA, LSU-rRNA)"/>
    <property type="evidence" value="ECO:0007669"/>
    <property type="project" value="TreeGrafter"/>
</dbReference>
<dbReference type="Pfam" id="PF06862">
    <property type="entry name" value="Utp25_C"/>
    <property type="match status" value="1"/>
</dbReference>
<protein>
    <recommendedName>
        <fullName evidence="4 7">U3 small nucleolar RNA-associated protein 25</fullName>
        <shortName evidence="7">U3 snoRNA-associated protein 25</shortName>
    </recommendedName>
</protein>
<dbReference type="PANTHER" id="PTHR12933:SF0">
    <property type="entry name" value="U3 SMALL NUCLEOLAR RNA-ASSOCIATED PROTEIN 25 HOMOLOG"/>
    <property type="match status" value="1"/>
</dbReference>
<sequence>MEVTKKMSEGSDKRSVLRPTLNSKSIRLRLLTLLNVISTRPSREEESSETTGNYQRDWISIAKQLRATTDKQLQLQQPINSNSENDTIITAQKDSVRTDDEADEVEDEEAIDVYDHQFGPETELLKTELPIDQLRDEANWRIVSRARSKDHCQRSITLRPNHRSTISGMRNPGVIPSNLRDTFKRLNSNQNSVLKSIENYQDVWHTNLAYDEHRNDPRVATSLWILQHLHKTRNRVIKNNEYLSRTREKEGENTSKAVDPSSREATSTAPRLTEERDTRDQGFTRPKVMLLLPFRSTALEWVNTLVSSNASSTKNLDRFRTLFSLPSGTIDRLESDDAESKYTLEHRMIFKGNVDDDFKLGIKINRKEFKLYSELYQSDLIVASPVGLRKLIEKEGNGDFLSSIEVVVVDQMDVMIMQNWDHVEFVFDQLNQIPKIPRDTDFSRVKPWYLDGLSSFLRQTILFSSTVSPEQNSLFRKSLKNLSGKSIIFNRVNDPSSRFGILSKVRQGIEQSFMKFEYDSDDLKSEEDRRLEFFKEKVLKDLQRSASVRAGYGGIMIYVPNYFDFLRLENYFDSLEDVKYASISEYSSNSEITAARSSFFNRHASFLLITERFHYYNRFKIRGAKKMIFYGLPINRDFYLEFVDQYPFIEKRNEVFGDKDDNENISEKNKKEQEKRRRLEEEIKEDQLRVEEFKVIGLFSDLDRYRLEKIVGVCNYDDDNVDDKVITVDRDEKDEGSKKRRRGRNYLLEMVGKRSKNGDRLPEGDKNNLKFVFV</sequence>
<evidence type="ECO:0000256" key="4">
    <source>
        <dbReference type="ARBA" id="ARBA00015422"/>
    </source>
</evidence>
<evidence type="ECO:0000313" key="12">
    <source>
        <dbReference type="Proteomes" id="UP001153365"/>
    </source>
</evidence>
<dbReference type="GO" id="GO:0034511">
    <property type="term" value="F:U3 snoRNA binding"/>
    <property type="evidence" value="ECO:0007669"/>
    <property type="project" value="InterPro"/>
</dbReference>
<dbReference type="Pfam" id="PF22916">
    <property type="entry name" value="UTP25_NTPase-like"/>
    <property type="match status" value="1"/>
</dbReference>
<dbReference type="InterPro" id="IPR010678">
    <property type="entry name" value="UTP25"/>
</dbReference>
<dbReference type="EMBL" id="CALTRL010006457">
    <property type="protein sequence ID" value="CAH7690947.1"/>
    <property type="molecule type" value="Genomic_DNA"/>
</dbReference>
<dbReference type="InterPro" id="IPR053940">
    <property type="entry name" value="UTP25_NTPase-like"/>
</dbReference>
<dbReference type="InterPro" id="IPR053939">
    <property type="entry name" value="UTP25_C"/>
</dbReference>
<keyword evidence="12" id="KW-1185">Reference proteome</keyword>
<comment type="similarity">
    <text evidence="3 7">Belongs to the UTP25 family.</text>
</comment>
<reference evidence="11" key="1">
    <citation type="submission" date="2022-06" db="EMBL/GenBank/DDBJ databases">
        <authorList>
            <consortium name="SYNGENTA / RWTH Aachen University"/>
        </authorList>
    </citation>
    <scope>NUCLEOTIDE SEQUENCE</scope>
</reference>
<feature type="domain" description="UTP25 NTP hydrolase-like" evidence="10">
    <location>
        <begin position="200"/>
        <end position="485"/>
    </location>
</feature>
<proteinExistence type="inferred from homology"/>
<comment type="subunit">
    <text evidence="7">Component of the ribosomal small subunit (SSU) processome composed of at least 40 protein subunits and snoRNA U3.</text>
</comment>
<dbReference type="InterPro" id="IPR027417">
    <property type="entry name" value="P-loop_NTPase"/>
</dbReference>
<dbReference type="GO" id="GO:0032040">
    <property type="term" value="C:small-subunit processome"/>
    <property type="evidence" value="ECO:0007669"/>
    <property type="project" value="TreeGrafter"/>
</dbReference>
<evidence type="ECO:0000256" key="6">
    <source>
        <dbReference type="ARBA" id="ARBA00023274"/>
    </source>
</evidence>
<organism evidence="11 12">
    <name type="scientific">Phakopsora pachyrhizi</name>
    <name type="common">Asian soybean rust disease fungus</name>
    <dbReference type="NCBI Taxonomy" id="170000"/>
    <lineage>
        <taxon>Eukaryota</taxon>
        <taxon>Fungi</taxon>
        <taxon>Dikarya</taxon>
        <taxon>Basidiomycota</taxon>
        <taxon>Pucciniomycotina</taxon>
        <taxon>Pucciniomycetes</taxon>
        <taxon>Pucciniales</taxon>
        <taxon>Phakopsoraceae</taxon>
        <taxon>Phakopsora</taxon>
    </lineage>
</organism>
<feature type="compositionally biased region" description="Basic and acidic residues" evidence="8">
    <location>
        <begin position="244"/>
        <end position="253"/>
    </location>
</feature>
<dbReference type="Proteomes" id="UP001153365">
    <property type="component" value="Unassembled WGS sequence"/>
</dbReference>
<feature type="region of interest" description="Disordered" evidence="8">
    <location>
        <begin position="660"/>
        <end position="679"/>
    </location>
</feature>
<dbReference type="SUPFAM" id="SSF52540">
    <property type="entry name" value="P-loop containing nucleoside triphosphate hydrolases"/>
    <property type="match status" value="1"/>
</dbReference>
<comment type="subcellular location">
    <subcellularLocation>
        <location evidence="2 7">Nucleus</location>
        <location evidence="2 7">Nucleolus</location>
    </subcellularLocation>
</comment>
<comment type="function">
    <text evidence="1 7">DEAD-box RNA helicase-like protein required for pre-18S rRNA processing, specifically at sites A0, A1, and A2.</text>
</comment>
<feature type="region of interest" description="Disordered" evidence="8">
    <location>
        <begin position="240"/>
        <end position="280"/>
    </location>
</feature>